<evidence type="ECO:0000256" key="1">
    <source>
        <dbReference type="SAM" id="MobiDB-lite"/>
    </source>
</evidence>
<sequence length="543" mass="61890">MRLHDERQPGERACDTEGEGAEAGGSLEGEKFRAKRGPNRVEDSSGRAEALGKELAMEAQAEGRAEGEARGQANFLNLEESQRLIQVTREVTWKAFFGSMELYDILLPEAQVYYYLGLDDQEKWSAENPTNPFNRLTPLKNPPELTNFTYAAEDEQLHQLGAQEFFAHSLTLALPATVPSPTYANLDELQGNNQFERHFGEVARATEQAFRYINILERLFNGVLVYRISRTPFLTAFLYIEYTRTPLKKAFWYIRSYTRTPLKRSSGIFDIPERRFKGVLSVLSLPPTPDPTHCLCLLIIGCNLDSSISPPPLSILDEDFFRRRILIVRSRSFSWHDSRMFLSFLTPPKVFGVVDMARLRAELEAASGYISYGSVLATEPTMAEDLVIRTGSSPGRQLQHHCEVCFSSTTTRCKQCKVVRYCPLARGECYTFSNAEYMKSGLDELEIWCRHAQEFMGPSWDELKHVWQVVGFLDPAEDEQQLGRVKDWISSYHIDTVEFNGVLSNFPNISVFCLVNTAEIELDKAFTMEQPNSNDEIDDVRRR</sequence>
<keyword evidence="3" id="KW-1185">Reference proteome</keyword>
<reference evidence="2" key="1">
    <citation type="submission" date="2020-07" db="EMBL/GenBank/DDBJ databases">
        <title>Ethylene signaling mediates host invasion by parasitic plants.</title>
        <authorList>
            <person name="Yoshida S."/>
        </authorList>
    </citation>
    <scope>NUCLEOTIDE SEQUENCE</scope>
    <source>
        <strain evidence="2">Okayama</strain>
    </source>
</reference>
<feature type="compositionally biased region" description="Basic and acidic residues" evidence="1">
    <location>
        <begin position="1"/>
        <end position="15"/>
    </location>
</feature>
<organism evidence="2 3">
    <name type="scientific">Phtheirospermum japonicum</name>
    <dbReference type="NCBI Taxonomy" id="374723"/>
    <lineage>
        <taxon>Eukaryota</taxon>
        <taxon>Viridiplantae</taxon>
        <taxon>Streptophyta</taxon>
        <taxon>Embryophyta</taxon>
        <taxon>Tracheophyta</taxon>
        <taxon>Spermatophyta</taxon>
        <taxon>Magnoliopsida</taxon>
        <taxon>eudicotyledons</taxon>
        <taxon>Gunneridae</taxon>
        <taxon>Pentapetalae</taxon>
        <taxon>asterids</taxon>
        <taxon>lamiids</taxon>
        <taxon>Lamiales</taxon>
        <taxon>Orobanchaceae</taxon>
        <taxon>Orobanchaceae incertae sedis</taxon>
        <taxon>Phtheirospermum</taxon>
    </lineage>
</organism>
<evidence type="ECO:0000313" key="3">
    <source>
        <dbReference type="Proteomes" id="UP000653305"/>
    </source>
</evidence>
<evidence type="ECO:0000313" key="2">
    <source>
        <dbReference type="EMBL" id="GFQ02868.1"/>
    </source>
</evidence>
<accession>A0A830CQQ2</accession>
<dbReference type="AlphaFoldDB" id="A0A830CQQ2"/>
<dbReference type="Proteomes" id="UP000653305">
    <property type="component" value="Unassembled WGS sequence"/>
</dbReference>
<comment type="caution">
    <text evidence="2">The sequence shown here is derived from an EMBL/GenBank/DDBJ whole genome shotgun (WGS) entry which is preliminary data.</text>
</comment>
<dbReference type="OrthoDB" id="910235at2759"/>
<feature type="region of interest" description="Disordered" evidence="1">
    <location>
        <begin position="1"/>
        <end position="48"/>
    </location>
</feature>
<proteinExistence type="predicted"/>
<protein>
    <submittedName>
        <fullName evidence="2">Myosin-8</fullName>
    </submittedName>
</protein>
<name>A0A830CQQ2_9LAMI</name>
<feature type="compositionally biased region" description="Basic and acidic residues" evidence="1">
    <location>
        <begin position="39"/>
        <end position="48"/>
    </location>
</feature>
<gene>
    <name evidence="2" type="ORF">PHJA_002430700</name>
</gene>
<dbReference type="EMBL" id="BMAC01000781">
    <property type="protein sequence ID" value="GFQ02868.1"/>
    <property type="molecule type" value="Genomic_DNA"/>
</dbReference>